<evidence type="ECO:0000313" key="3">
    <source>
        <dbReference type="EMBL" id="CAB4156664.1"/>
    </source>
</evidence>
<reference evidence="4" key="1">
    <citation type="submission" date="2020-04" db="EMBL/GenBank/DDBJ databases">
        <authorList>
            <person name="Chiriac C."/>
            <person name="Salcher M."/>
            <person name="Ghai R."/>
            <person name="Kavagutti S V."/>
        </authorList>
    </citation>
    <scope>NUCLEOTIDE SEQUENCE</scope>
</reference>
<evidence type="ECO:0000313" key="6">
    <source>
        <dbReference type="EMBL" id="CAB4172302.1"/>
    </source>
</evidence>
<feature type="transmembrane region" description="Helical" evidence="1">
    <location>
        <begin position="32"/>
        <end position="51"/>
    </location>
</feature>
<dbReference type="EMBL" id="LR797305">
    <property type="protein sequence ID" value="CAB4200801.1"/>
    <property type="molecule type" value="Genomic_DNA"/>
</dbReference>
<evidence type="ECO:0000313" key="2">
    <source>
        <dbReference type="EMBL" id="CAB4145133.1"/>
    </source>
</evidence>
<evidence type="ECO:0000313" key="10">
    <source>
        <dbReference type="EMBL" id="CAB4212421.1"/>
    </source>
</evidence>
<evidence type="ECO:0000313" key="12">
    <source>
        <dbReference type="EMBL" id="CAB5225257.1"/>
    </source>
</evidence>
<dbReference type="EMBL" id="LR796443">
    <property type="protein sequence ID" value="CAB4145133.1"/>
    <property type="molecule type" value="Genomic_DNA"/>
</dbReference>
<accession>A0A6J5NNJ5</accession>
<evidence type="ECO:0000256" key="1">
    <source>
        <dbReference type="SAM" id="Phobius"/>
    </source>
</evidence>
<dbReference type="EMBL" id="LR796961">
    <property type="protein sequence ID" value="CAB4178157.1"/>
    <property type="molecule type" value="Genomic_DNA"/>
</dbReference>
<dbReference type="InterPro" id="IPR023346">
    <property type="entry name" value="Lysozyme-like_dom_sf"/>
</dbReference>
<evidence type="ECO:0000313" key="8">
    <source>
        <dbReference type="EMBL" id="CAB4191831.1"/>
    </source>
</evidence>
<keyword evidence="1" id="KW-1133">Transmembrane helix</keyword>
<protein>
    <recommendedName>
        <fullName evidence="14">Transglycosylase SLT domain-containing protein</fullName>
    </recommendedName>
</protein>
<evidence type="ECO:0000313" key="4">
    <source>
        <dbReference type="EMBL" id="CAB4160423.1"/>
    </source>
</evidence>
<evidence type="ECO:0000313" key="7">
    <source>
        <dbReference type="EMBL" id="CAB4178157.1"/>
    </source>
</evidence>
<keyword evidence="1" id="KW-0472">Membrane</keyword>
<dbReference type="EMBL" id="LR796698">
    <property type="protein sequence ID" value="CAB4160423.1"/>
    <property type="molecule type" value="Genomic_DNA"/>
</dbReference>
<evidence type="ECO:0000313" key="13">
    <source>
        <dbReference type="EMBL" id="CAB5229060.1"/>
    </source>
</evidence>
<dbReference type="EMBL" id="LR797395">
    <property type="protein sequence ID" value="CAB4212421.1"/>
    <property type="molecule type" value="Genomic_DNA"/>
</dbReference>
<organism evidence="4">
    <name type="scientific">uncultured Caudovirales phage</name>
    <dbReference type="NCBI Taxonomy" id="2100421"/>
    <lineage>
        <taxon>Viruses</taxon>
        <taxon>Duplodnaviria</taxon>
        <taxon>Heunggongvirae</taxon>
        <taxon>Uroviricota</taxon>
        <taxon>Caudoviricetes</taxon>
        <taxon>Peduoviridae</taxon>
        <taxon>Maltschvirus</taxon>
        <taxon>Maltschvirus maltsch</taxon>
    </lineage>
</organism>
<evidence type="ECO:0000313" key="9">
    <source>
        <dbReference type="EMBL" id="CAB4200801.1"/>
    </source>
</evidence>
<dbReference type="EMBL" id="LR798341">
    <property type="protein sequence ID" value="CAB5225257.1"/>
    <property type="molecule type" value="Genomic_DNA"/>
</dbReference>
<dbReference type="EMBL" id="LR798395">
    <property type="protein sequence ID" value="CAB5229060.1"/>
    <property type="molecule type" value="Genomic_DNA"/>
</dbReference>
<evidence type="ECO:0008006" key="14">
    <source>
        <dbReference type="Google" id="ProtNLM"/>
    </source>
</evidence>
<dbReference type="SUPFAM" id="SSF53955">
    <property type="entry name" value="Lysozyme-like"/>
    <property type="match status" value="1"/>
</dbReference>
<proteinExistence type="predicted"/>
<evidence type="ECO:0000313" key="5">
    <source>
        <dbReference type="EMBL" id="CAB4164825.1"/>
    </source>
</evidence>
<name>A0A6J5NNJ5_9CAUD</name>
<sequence>MVTQFAILRDTRLLDIDGHKNPKPIPQPKDNFLITKTVTILAFIYGMIFLSPIAEAKAPMKTGVIALAPLSNLPETREAREGTGNVSVFKHGNIDWLPELALAAGWKPAQFKKLGQIILRESGGCPNRIGSSIVDKDCNITGYTKATNKSDSGLLQINGVNWDPSRNKNAIACVKLGFCEQEDLLDPLNNLKVGRLLFEAAGWQPWNACNWDPTRC</sequence>
<evidence type="ECO:0000313" key="11">
    <source>
        <dbReference type="EMBL" id="CAB4217033.1"/>
    </source>
</evidence>
<dbReference type="EMBL" id="LR797177">
    <property type="protein sequence ID" value="CAB4191831.1"/>
    <property type="molecule type" value="Genomic_DNA"/>
</dbReference>
<dbReference type="EMBL" id="LR796644">
    <property type="protein sequence ID" value="CAB4156664.1"/>
    <property type="molecule type" value="Genomic_DNA"/>
</dbReference>
<gene>
    <name evidence="7" type="ORF">UFOVP1002_32</name>
    <name evidence="8" type="ORF">UFOVP1217_164</name>
    <name evidence="9" type="ORF">UFOVP1343_148</name>
    <name evidence="10" type="ORF">UFOVP1438_9</name>
    <name evidence="13" type="ORF">UFOVP1541_174</name>
    <name evidence="11" type="ORF">UFOVP1592_5</name>
    <name evidence="2" type="ORF">UFOVP465_54</name>
    <name evidence="3" type="ORF">UFOVP666_100</name>
    <name evidence="4" type="ORF">UFOVP727_177</name>
    <name evidence="12" type="ORF">UFOVP741_180</name>
    <name evidence="5" type="ORF">UFOVP819_128</name>
    <name evidence="6" type="ORF">UFOVP926_145</name>
</gene>
<dbReference type="EMBL" id="LR796762">
    <property type="protein sequence ID" value="CAB4164825.1"/>
    <property type="molecule type" value="Genomic_DNA"/>
</dbReference>
<dbReference type="EMBL" id="LR796878">
    <property type="protein sequence ID" value="CAB4172302.1"/>
    <property type="molecule type" value="Genomic_DNA"/>
</dbReference>
<dbReference type="EMBL" id="LR797452">
    <property type="protein sequence ID" value="CAB4217033.1"/>
    <property type="molecule type" value="Genomic_DNA"/>
</dbReference>
<keyword evidence="1" id="KW-0812">Transmembrane</keyword>